<dbReference type="InterPro" id="IPR011009">
    <property type="entry name" value="Kinase-like_dom_sf"/>
</dbReference>
<dbReference type="PANTHER" id="PTHR43173:SF19">
    <property type="entry name" value="AARF DOMAIN-CONTAINING PROTEIN KINASE 1"/>
    <property type="match status" value="1"/>
</dbReference>
<dbReference type="RefSeq" id="XP_034253288.1">
    <property type="nucleotide sequence ID" value="XM_034397397.1"/>
</dbReference>
<comment type="similarity">
    <text evidence="1">Belongs to the protein kinase superfamily. ADCK protein kinase family.</text>
</comment>
<keyword evidence="4" id="KW-0808">Transferase</keyword>
<dbReference type="OrthoDB" id="427480at2759"/>
<evidence type="ECO:0000259" key="2">
    <source>
        <dbReference type="PROSITE" id="PS50011"/>
    </source>
</evidence>
<gene>
    <name evidence="4" type="primary">LOC117652456</name>
</gene>
<dbReference type="InterPro" id="IPR000719">
    <property type="entry name" value="Prot_kinase_dom"/>
</dbReference>
<evidence type="ECO:0000256" key="1">
    <source>
        <dbReference type="ARBA" id="ARBA00009670"/>
    </source>
</evidence>
<dbReference type="AlphaFoldDB" id="A0A6P9A5Q3"/>
<feature type="domain" description="Protein kinase" evidence="2">
    <location>
        <begin position="150"/>
        <end position="453"/>
    </location>
</feature>
<dbReference type="GeneID" id="117652456"/>
<proteinExistence type="inferred from homology"/>
<sequence length="518" mass="59435">MWPARRILKYAAVGGSLTATAFSLHANEYNIDSIGVVRLSRAAAAVLKISYVYKTELYSSNLPQDSPEFLKLKSVVHKKAAENLLELCCANRGVFVKVGQHIGALEYILPHEYVETMKVLHSQAPTSSFKEIQKVLRQDLKCDPDDIFDDFSPTPLGAASLAQVHKAKLKDGTTVAVKVQHPFIKGNSTVDMKTMEALVKVVEWVFPDFRFQWLVTEMKRNIPMELNFLQEAENAEKAATMFKHFPWLKVPKVYWNLSNHRVLTMEYVEGGQVNDLPYIKANKIDPYEVSHKLGCLYSQMIFGEGFVHSDPHPGNILVKKNVKNNKVEVILLDHGLYADLTNNFRWEYSKLWLSILNSDMEGMKSHSNNLGVGEMWPLFACMVSGRTWDTIMSGVDRVNFTDNEKNEFQKEIPKYLPQITGVLQDVDRQMLLIFRTNDLMRGIEHTLKTHARMSSFLVMSRWCVRSVFSEQLKDCKVKMKRWYLHAAQQWTLLKISLYYAFLSIRSLSLSSMWQVMTS</sequence>
<dbReference type="GO" id="GO:0055088">
    <property type="term" value="P:lipid homeostasis"/>
    <property type="evidence" value="ECO:0007669"/>
    <property type="project" value="TreeGrafter"/>
</dbReference>
<dbReference type="GO" id="GO:0005743">
    <property type="term" value="C:mitochondrial inner membrane"/>
    <property type="evidence" value="ECO:0007669"/>
    <property type="project" value="TreeGrafter"/>
</dbReference>
<dbReference type="CTD" id="57143"/>
<dbReference type="CDD" id="cd13969">
    <property type="entry name" value="ADCK1-like"/>
    <property type="match status" value="1"/>
</dbReference>
<keyword evidence="3" id="KW-1185">Reference proteome</keyword>
<dbReference type="KEGG" id="tpal:117652456"/>
<dbReference type="InterPro" id="IPR051130">
    <property type="entry name" value="Mito_struct-func_regulator"/>
</dbReference>
<dbReference type="PROSITE" id="PS50011">
    <property type="entry name" value="PROTEIN_KINASE_DOM"/>
    <property type="match status" value="1"/>
</dbReference>
<dbReference type="InParanoid" id="A0A6P9A5Q3"/>
<dbReference type="InterPro" id="IPR045307">
    <property type="entry name" value="ADCK1_dom"/>
</dbReference>
<name>A0A6P9A5Q3_THRPL</name>
<dbReference type="Proteomes" id="UP000515158">
    <property type="component" value="Unplaced"/>
</dbReference>
<dbReference type="PANTHER" id="PTHR43173">
    <property type="entry name" value="ABC1 FAMILY PROTEIN"/>
    <property type="match status" value="1"/>
</dbReference>
<dbReference type="GO" id="GO:0004672">
    <property type="term" value="F:protein kinase activity"/>
    <property type="evidence" value="ECO:0007669"/>
    <property type="project" value="InterPro"/>
</dbReference>
<dbReference type="FunCoup" id="A0A6P9A5Q3">
    <property type="interactions" value="800"/>
</dbReference>
<evidence type="ECO:0000313" key="4">
    <source>
        <dbReference type="RefSeq" id="XP_034253288.1"/>
    </source>
</evidence>
<dbReference type="Pfam" id="PF03109">
    <property type="entry name" value="ABC1"/>
    <property type="match status" value="1"/>
</dbReference>
<dbReference type="GO" id="GO:0007005">
    <property type="term" value="P:mitochondrion organization"/>
    <property type="evidence" value="ECO:0007669"/>
    <property type="project" value="TreeGrafter"/>
</dbReference>
<dbReference type="InterPro" id="IPR004147">
    <property type="entry name" value="ABC1_dom"/>
</dbReference>
<dbReference type="Gene3D" id="1.10.510.10">
    <property type="entry name" value="Transferase(Phosphotransferase) domain 1"/>
    <property type="match status" value="1"/>
</dbReference>
<protein>
    <submittedName>
        <fullName evidence="4">AarF domain-containing protein kinase 1</fullName>
    </submittedName>
</protein>
<keyword evidence="4" id="KW-0418">Kinase</keyword>
<dbReference type="SUPFAM" id="SSF56112">
    <property type="entry name" value="Protein kinase-like (PK-like)"/>
    <property type="match status" value="1"/>
</dbReference>
<evidence type="ECO:0000313" key="3">
    <source>
        <dbReference type="Proteomes" id="UP000515158"/>
    </source>
</evidence>
<reference evidence="4" key="1">
    <citation type="submission" date="2025-08" db="UniProtKB">
        <authorList>
            <consortium name="RefSeq"/>
        </authorList>
    </citation>
    <scope>IDENTIFICATION</scope>
    <source>
        <tissue evidence="4">Total insect</tissue>
    </source>
</reference>
<accession>A0A6P9A5Q3</accession>
<organism evidence="4">
    <name type="scientific">Thrips palmi</name>
    <name type="common">Melon thrips</name>
    <dbReference type="NCBI Taxonomy" id="161013"/>
    <lineage>
        <taxon>Eukaryota</taxon>
        <taxon>Metazoa</taxon>
        <taxon>Ecdysozoa</taxon>
        <taxon>Arthropoda</taxon>
        <taxon>Hexapoda</taxon>
        <taxon>Insecta</taxon>
        <taxon>Pterygota</taxon>
        <taxon>Neoptera</taxon>
        <taxon>Paraneoptera</taxon>
        <taxon>Thysanoptera</taxon>
        <taxon>Terebrantia</taxon>
        <taxon>Thripoidea</taxon>
        <taxon>Thripidae</taxon>
        <taxon>Thrips</taxon>
    </lineage>
</organism>
<dbReference type="GO" id="GO:0005524">
    <property type="term" value="F:ATP binding"/>
    <property type="evidence" value="ECO:0007669"/>
    <property type="project" value="InterPro"/>
</dbReference>